<feature type="transmembrane region" description="Helical" evidence="4">
    <location>
        <begin position="7"/>
        <end position="25"/>
    </location>
</feature>
<dbReference type="GO" id="GO:0004530">
    <property type="term" value="F:deoxyribonuclease I activity"/>
    <property type="evidence" value="ECO:0007669"/>
    <property type="project" value="TreeGrafter"/>
</dbReference>
<comment type="similarity">
    <text evidence="1">Belongs to the DNase I family.</text>
</comment>
<dbReference type="PRINTS" id="PR00130">
    <property type="entry name" value="DNASEI"/>
</dbReference>
<proteinExistence type="inferred from homology"/>
<dbReference type="InterPro" id="IPR005135">
    <property type="entry name" value="Endo/exonuclease/phosphatase"/>
</dbReference>
<dbReference type="Pfam" id="PF03372">
    <property type="entry name" value="Exo_endo_phos"/>
    <property type="match status" value="1"/>
</dbReference>
<dbReference type="InterPro" id="IPR016202">
    <property type="entry name" value="DNase_I"/>
</dbReference>
<keyword evidence="3" id="KW-0378">Hydrolase</keyword>
<keyword evidence="4" id="KW-0812">Transmembrane</keyword>
<protein>
    <submittedName>
        <fullName evidence="6">DNase I</fullName>
    </submittedName>
</protein>
<dbReference type="EMBL" id="LWCA01000599">
    <property type="protein sequence ID" value="OAF67684.1"/>
    <property type="molecule type" value="Genomic_DNA"/>
</dbReference>
<comment type="caution">
    <text evidence="6">The sequence shown here is derived from an EMBL/GenBank/DDBJ whole genome shotgun (WGS) entry which is preliminary data.</text>
</comment>
<evidence type="ECO:0000256" key="2">
    <source>
        <dbReference type="ARBA" id="ARBA00022722"/>
    </source>
</evidence>
<accession>A0A177B2P2</accession>
<keyword evidence="2" id="KW-0540">Nuclease</keyword>
<gene>
    <name evidence="6" type="ORF">A3Q56_04587</name>
</gene>
<dbReference type="SMART" id="SM00476">
    <property type="entry name" value="DNaseIc"/>
    <property type="match status" value="2"/>
</dbReference>
<evidence type="ECO:0000313" key="6">
    <source>
        <dbReference type="EMBL" id="OAF67684.1"/>
    </source>
</evidence>
<dbReference type="SUPFAM" id="SSF56219">
    <property type="entry name" value="DNase I-like"/>
    <property type="match status" value="2"/>
</dbReference>
<dbReference type="GO" id="GO:0003677">
    <property type="term" value="F:DNA binding"/>
    <property type="evidence" value="ECO:0007669"/>
    <property type="project" value="TreeGrafter"/>
</dbReference>
<dbReference type="GO" id="GO:0005634">
    <property type="term" value="C:nucleus"/>
    <property type="evidence" value="ECO:0007669"/>
    <property type="project" value="TreeGrafter"/>
</dbReference>
<dbReference type="PANTHER" id="PTHR11371:SF31">
    <property type="entry name" value="EXTRACELLULAR NUCLEASE"/>
    <property type="match status" value="1"/>
</dbReference>
<keyword evidence="4" id="KW-1133">Transmembrane helix</keyword>
<dbReference type="Proteomes" id="UP000078046">
    <property type="component" value="Unassembled WGS sequence"/>
</dbReference>
<dbReference type="AlphaFoldDB" id="A0A177B2P2"/>
<name>A0A177B2P2_9BILA</name>
<sequence length="506" mass="59348">MKLIKFCGINILLYFISILPCFLMLKSCKTVIFGSFNMQIFGITKYNRNEAMVYMKMILTRYDVIFLQEIREKRHNNDLISIEKVLMEINHEDEFGSQYKIILSKRLGRSNSKEVYAYIYNNKIVSISSYGTLIDKSDEFEREPFIANIKIDESMEVSLVGIHIKPDDALNEMNYLHNSIEKYKKFLSPNIIILGDFNADCTYMSSDDWKNVKFKQDNNYTWLINDNEDTTVNENTHCAYDRIIVTNTFNVKMASVFNFEREYQISNELIIERYDILLLQEIREKQGNGLISIEKLIIEMNRNNADQYGLYLSKEIGRTRSKEAYAFVYKKDIFKLENAKIHNDVNDKFEREPIIAVFSLIEVPYVINLIGIHIKPDDVINEINELYNIIESENLIYDKNTIILGDLNADCKYLKSKDWADVKIYHDKSYKWLISSNEDTTVSDSTFCAYDRIIVSLPIKIDYYNIYNFQKEFDLDIDKAKAISDHYPVEVAVKLDECLIGKLKCN</sequence>
<dbReference type="GO" id="GO:0006308">
    <property type="term" value="P:DNA catabolic process"/>
    <property type="evidence" value="ECO:0007669"/>
    <property type="project" value="InterPro"/>
</dbReference>
<evidence type="ECO:0000259" key="5">
    <source>
        <dbReference type="Pfam" id="PF03372"/>
    </source>
</evidence>
<reference evidence="6 7" key="1">
    <citation type="submission" date="2016-04" db="EMBL/GenBank/DDBJ databases">
        <title>The genome of Intoshia linei affirms orthonectids as highly simplified spiralians.</title>
        <authorList>
            <person name="Mikhailov K.V."/>
            <person name="Slusarev G.S."/>
            <person name="Nikitin M.A."/>
            <person name="Logacheva M.D."/>
            <person name="Penin A."/>
            <person name="Aleoshin V."/>
            <person name="Panchin Y.V."/>
        </authorList>
    </citation>
    <scope>NUCLEOTIDE SEQUENCE [LARGE SCALE GENOMIC DNA]</scope>
    <source>
        <strain evidence="6">Intl2013</strain>
        <tissue evidence="6">Whole animal</tissue>
    </source>
</reference>
<evidence type="ECO:0000256" key="4">
    <source>
        <dbReference type="SAM" id="Phobius"/>
    </source>
</evidence>
<dbReference type="PANTHER" id="PTHR11371">
    <property type="entry name" value="DEOXYRIBONUCLEASE"/>
    <property type="match status" value="1"/>
</dbReference>
<evidence type="ECO:0000256" key="3">
    <source>
        <dbReference type="ARBA" id="ARBA00022801"/>
    </source>
</evidence>
<dbReference type="OrthoDB" id="10061407at2759"/>
<dbReference type="Gene3D" id="3.60.10.10">
    <property type="entry name" value="Endonuclease/exonuclease/phosphatase"/>
    <property type="match status" value="2"/>
</dbReference>
<evidence type="ECO:0000256" key="1">
    <source>
        <dbReference type="ARBA" id="ARBA00007359"/>
    </source>
</evidence>
<keyword evidence="4" id="KW-0472">Membrane</keyword>
<evidence type="ECO:0000313" key="7">
    <source>
        <dbReference type="Proteomes" id="UP000078046"/>
    </source>
</evidence>
<dbReference type="InterPro" id="IPR036691">
    <property type="entry name" value="Endo/exonu/phosph_ase_sf"/>
</dbReference>
<organism evidence="6 7">
    <name type="scientific">Intoshia linei</name>
    <dbReference type="NCBI Taxonomy" id="1819745"/>
    <lineage>
        <taxon>Eukaryota</taxon>
        <taxon>Metazoa</taxon>
        <taxon>Spiralia</taxon>
        <taxon>Lophotrochozoa</taxon>
        <taxon>Mesozoa</taxon>
        <taxon>Orthonectida</taxon>
        <taxon>Rhopaluridae</taxon>
        <taxon>Intoshia</taxon>
    </lineage>
</organism>
<keyword evidence="7" id="KW-1185">Reference proteome</keyword>
<feature type="domain" description="Endonuclease/exonuclease/phosphatase" evidence="5">
    <location>
        <begin position="35"/>
        <end position="259"/>
    </location>
</feature>